<feature type="transmembrane region" description="Helical" evidence="7">
    <location>
        <begin position="160"/>
        <end position="179"/>
    </location>
</feature>
<comment type="caution">
    <text evidence="9">The sequence shown here is derived from an EMBL/GenBank/DDBJ whole genome shotgun (WGS) entry which is preliminary data.</text>
</comment>
<gene>
    <name evidence="9" type="ORF">KME25_34200</name>
</gene>
<dbReference type="PRINTS" id="PR00344">
    <property type="entry name" value="BCTRLSENSOR"/>
</dbReference>
<keyword evidence="7" id="KW-0472">Membrane</keyword>
<evidence type="ECO:0000256" key="7">
    <source>
        <dbReference type="SAM" id="Phobius"/>
    </source>
</evidence>
<dbReference type="SMART" id="SM00387">
    <property type="entry name" value="HATPase_c"/>
    <property type="match status" value="1"/>
</dbReference>
<dbReference type="InterPro" id="IPR004358">
    <property type="entry name" value="Sig_transdc_His_kin-like_C"/>
</dbReference>
<evidence type="ECO:0000313" key="9">
    <source>
        <dbReference type="EMBL" id="MBW4549419.1"/>
    </source>
</evidence>
<protein>
    <recommendedName>
        <fullName evidence="2">histidine kinase</fullName>
        <ecNumber evidence="2">2.7.13.3</ecNumber>
    </recommendedName>
</protein>
<keyword evidence="6" id="KW-0902">Two-component regulatory system</keyword>
<feature type="transmembrane region" description="Helical" evidence="7">
    <location>
        <begin position="82"/>
        <end position="99"/>
    </location>
</feature>
<feature type="transmembrane region" description="Helical" evidence="7">
    <location>
        <begin position="40"/>
        <end position="62"/>
    </location>
</feature>
<keyword evidence="5 9" id="KW-0418">Kinase</keyword>
<evidence type="ECO:0000313" key="10">
    <source>
        <dbReference type="Proteomes" id="UP000753908"/>
    </source>
</evidence>
<keyword evidence="7" id="KW-0812">Transmembrane</keyword>
<name>A0A951UDS3_9CYAN</name>
<dbReference type="PANTHER" id="PTHR43047">
    <property type="entry name" value="TWO-COMPONENT HISTIDINE PROTEIN KINASE"/>
    <property type="match status" value="1"/>
</dbReference>
<reference evidence="9" key="1">
    <citation type="submission" date="2021-05" db="EMBL/GenBank/DDBJ databases">
        <authorList>
            <person name="Pietrasiak N."/>
            <person name="Ward R."/>
            <person name="Stajich J.E."/>
            <person name="Kurbessoian T."/>
        </authorList>
    </citation>
    <scope>NUCLEOTIDE SEQUENCE</scope>
    <source>
        <strain evidence="9">CPER-KK1</strain>
    </source>
</reference>
<dbReference type="GO" id="GO:0000155">
    <property type="term" value="F:phosphorelay sensor kinase activity"/>
    <property type="evidence" value="ECO:0007669"/>
    <property type="project" value="InterPro"/>
</dbReference>
<evidence type="ECO:0000256" key="2">
    <source>
        <dbReference type="ARBA" id="ARBA00012438"/>
    </source>
</evidence>
<keyword evidence="7" id="KW-1133">Transmembrane helix</keyword>
<reference evidence="9" key="2">
    <citation type="journal article" date="2022" name="Microbiol. Resour. Announc.">
        <title>Metagenome Sequencing to Explore Phylogenomics of Terrestrial Cyanobacteria.</title>
        <authorList>
            <person name="Ward R.D."/>
            <person name="Stajich J.E."/>
            <person name="Johansen J.R."/>
            <person name="Huntemann M."/>
            <person name="Clum A."/>
            <person name="Foster B."/>
            <person name="Foster B."/>
            <person name="Roux S."/>
            <person name="Palaniappan K."/>
            <person name="Varghese N."/>
            <person name="Mukherjee S."/>
            <person name="Reddy T.B.K."/>
            <person name="Daum C."/>
            <person name="Copeland A."/>
            <person name="Chen I.A."/>
            <person name="Ivanova N.N."/>
            <person name="Kyrpides N.C."/>
            <person name="Shapiro N."/>
            <person name="Eloe-Fadrosh E.A."/>
            <person name="Pietrasiak N."/>
        </authorList>
    </citation>
    <scope>NUCLEOTIDE SEQUENCE</scope>
    <source>
        <strain evidence="9">CPER-KK1</strain>
    </source>
</reference>
<feature type="domain" description="Histidine kinase" evidence="8">
    <location>
        <begin position="231"/>
        <end position="447"/>
    </location>
</feature>
<evidence type="ECO:0000256" key="4">
    <source>
        <dbReference type="ARBA" id="ARBA00022679"/>
    </source>
</evidence>
<dbReference type="CDD" id="cd00082">
    <property type="entry name" value="HisKA"/>
    <property type="match status" value="1"/>
</dbReference>
<dbReference type="Gene3D" id="1.10.287.130">
    <property type="match status" value="1"/>
</dbReference>
<accession>A0A951UDS3</accession>
<dbReference type="InterPro" id="IPR005467">
    <property type="entry name" value="His_kinase_dom"/>
</dbReference>
<dbReference type="SUPFAM" id="SSF47384">
    <property type="entry name" value="Homodimeric domain of signal transducing histidine kinase"/>
    <property type="match status" value="1"/>
</dbReference>
<dbReference type="SMART" id="SM00388">
    <property type="entry name" value="HisKA"/>
    <property type="match status" value="1"/>
</dbReference>
<dbReference type="Pfam" id="PF02518">
    <property type="entry name" value="HATPase_c"/>
    <property type="match status" value="1"/>
</dbReference>
<feature type="transmembrane region" description="Helical" evidence="7">
    <location>
        <begin position="135"/>
        <end position="153"/>
    </location>
</feature>
<evidence type="ECO:0000256" key="5">
    <source>
        <dbReference type="ARBA" id="ARBA00022777"/>
    </source>
</evidence>
<dbReference type="CDD" id="cd00075">
    <property type="entry name" value="HATPase"/>
    <property type="match status" value="1"/>
</dbReference>
<dbReference type="EMBL" id="JAHHIF010000097">
    <property type="protein sequence ID" value="MBW4549419.1"/>
    <property type="molecule type" value="Genomic_DNA"/>
</dbReference>
<evidence type="ECO:0000259" key="8">
    <source>
        <dbReference type="PROSITE" id="PS50109"/>
    </source>
</evidence>
<evidence type="ECO:0000256" key="1">
    <source>
        <dbReference type="ARBA" id="ARBA00000085"/>
    </source>
</evidence>
<keyword evidence="4" id="KW-0808">Transferase</keyword>
<proteinExistence type="predicted"/>
<dbReference type="GO" id="GO:0005886">
    <property type="term" value="C:plasma membrane"/>
    <property type="evidence" value="ECO:0007669"/>
    <property type="project" value="TreeGrafter"/>
</dbReference>
<dbReference type="Pfam" id="PF00512">
    <property type="entry name" value="HisKA"/>
    <property type="match status" value="1"/>
</dbReference>
<dbReference type="InterPro" id="IPR036890">
    <property type="entry name" value="HATPase_C_sf"/>
</dbReference>
<dbReference type="GO" id="GO:0009927">
    <property type="term" value="F:histidine phosphotransfer kinase activity"/>
    <property type="evidence" value="ECO:0007669"/>
    <property type="project" value="TreeGrafter"/>
</dbReference>
<dbReference type="FunFam" id="3.30.565.10:FF:000006">
    <property type="entry name" value="Sensor histidine kinase WalK"/>
    <property type="match status" value="1"/>
</dbReference>
<dbReference type="EC" id="2.7.13.3" evidence="2"/>
<evidence type="ECO:0000256" key="3">
    <source>
        <dbReference type="ARBA" id="ARBA00022553"/>
    </source>
</evidence>
<feature type="transmembrane region" description="Helical" evidence="7">
    <location>
        <begin position="191"/>
        <end position="211"/>
    </location>
</feature>
<dbReference type="PROSITE" id="PS50109">
    <property type="entry name" value="HIS_KIN"/>
    <property type="match status" value="1"/>
</dbReference>
<dbReference type="Gene3D" id="3.30.565.10">
    <property type="entry name" value="Histidine kinase-like ATPase, C-terminal domain"/>
    <property type="match status" value="1"/>
</dbReference>
<dbReference type="AlphaFoldDB" id="A0A951UDS3"/>
<dbReference type="PANTHER" id="PTHR43047:SF72">
    <property type="entry name" value="OSMOSENSING HISTIDINE PROTEIN KINASE SLN1"/>
    <property type="match status" value="1"/>
</dbReference>
<evidence type="ECO:0000256" key="6">
    <source>
        <dbReference type="ARBA" id="ARBA00023012"/>
    </source>
</evidence>
<dbReference type="InterPro" id="IPR036097">
    <property type="entry name" value="HisK_dim/P_sf"/>
</dbReference>
<comment type="catalytic activity">
    <reaction evidence="1">
        <text>ATP + protein L-histidine = ADP + protein N-phospho-L-histidine.</text>
        <dbReference type="EC" id="2.7.13.3"/>
    </reaction>
</comment>
<organism evidence="9 10">
    <name type="scientific">Symplocastrum torsivum CPER-KK1</name>
    <dbReference type="NCBI Taxonomy" id="450513"/>
    <lineage>
        <taxon>Bacteria</taxon>
        <taxon>Bacillati</taxon>
        <taxon>Cyanobacteriota</taxon>
        <taxon>Cyanophyceae</taxon>
        <taxon>Oscillatoriophycideae</taxon>
        <taxon>Oscillatoriales</taxon>
        <taxon>Microcoleaceae</taxon>
        <taxon>Symplocastrum</taxon>
    </lineage>
</organism>
<keyword evidence="3" id="KW-0597">Phosphoprotein</keyword>
<sequence length="451" mass="50619">MPLSRFAKTVSSVLARVQQAGNSAEYQAWRCRFMLNRLHWFVWITIIACLTFLILGLCITSVLNASDNPSKAVSQEEILIDLMTYIAIELSLLLCLILLKSPWASRYPERLFLGCSWSLTLLPQIQATLQGKVDPVLIAWTIVFLAQATLIPVNWQLHLVSQVATIGYYFCVNPLLGLSNPEVENPVLNNIIIFVFYFWICLICDLGVYLYERLQRSEFESKRQLQGFLHGVSHDLRNPVTGTLMVLNNLLQKPDATIALPRSILERMVQGSERQLQLINSLLEAHASNVQGIVLHTEPIQLSELVSSSVADLEPILEQNQATLKNLVPEDLPLVVADSTQLWRVFINLITNAIKHNPPGLMITLSATAGAKMIRCSIEDNGLGMSKEQCERLFELYFRSSHMRNSLGLGLGLYLCRQIIHAQGGEIGVISSLDAGTKFWFTLPIKSYSNR</sequence>
<dbReference type="SUPFAM" id="SSF55874">
    <property type="entry name" value="ATPase domain of HSP90 chaperone/DNA topoisomerase II/histidine kinase"/>
    <property type="match status" value="1"/>
</dbReference>
<dbReference type="Proteomes" id="UP000753908">
    <property type="component" value="Unassembled WGS sequence"/>
</dbReference>
<dbReference type="InterPro" id="IPR003661">
    <property type="entry name" value="HisK_dim/P_dom"/>
</dbReference>
<dbReference type="InterPro" id="IPR003594">
    <property type="entry name" value="HATPase_dom"/>
</dbReference>